<dbReference type="SUPFAM" id="SSF53383">
    <property type="entry name" value="PLP-dependent transferases"/>
    <property type="match status" value="1"/>
</dbReference>
<dbReference type="HAMAP" id="MF_01023">
    <property type="entry name" value="HisC_aminotrans_2"/>
    <property type="match status" value="1"/>
</dbReference>
<dbReference type="InterPro" id="IPR015424">
    <property type="entry name" value="PyrdxlP-dep_Trfase"/>
</dbReference>
<evidence type="ECO:0000259" key="7">
    <source>
        <dbReference type="Pfam" id="PF00155"/>
    </source>
</evidence>
<protein>
    <recommendedName>
        <fullName evidence="6">Histidinol-phosphate aminotransferase</fullName>
        <ecNumber evidence="6">2.6.1.9</ecNumber>
    </recommendedName>
    <alternativeName>
        <fullName evidence="6">Imidazole acetol-phosphate transaminase</fullName>
    </alternativeName>
</protein>
<dbReference type="AlphaFoldDB" id="A0A6C7E4V7"/>
<dbReference type="NCBIfam" id="TIGR01141">
    <property type="entry name" value="hisC"/>
    <property type="match status" value="1"/>
</dbReference>
<reference evidence="8 9" key="1">
    <citation type="journal article" date="2013" name="Int. J. Syst. Evol. Microbiol.">
        <title>Ilumatobacter nonamiense sp. nov. and Ilumatobacter coccineum sp. nov., isolated from seashore sand.</title>
        <authorList>
            <person name="Matsumoto A."/>
            <person name="Kasai H."/>
            <person name="Matsuo Y."/>
            <person name="Shizuri Y."/>
            <person name="Ichikawa N."/>
            <person name="Fujita N."/>
            <person name="Omura S."/>
            <person name="Takahashi Y."/>
        </authorList>
    </citation>
    <scope>NUCLEOTIDE SEQUENCE [LARGE SCALE GENOMIC DNA]</scope>
    <source>
        <strain evidence="9">NBRC 103263 / KCTC 29153 / YM16-304</strain>
    </source>
</reference>
<proteinExistence type="inferred from homology"/>
<gene>
    <name evidence="8" type="primary">pat</name>
    <name evidence="6" type="synonym">hisC</name>
    <name evidence="8" type="ORF">YM304_13070</name>
</gene>
<comment type="catalytic activity">
    <reaction evidence="6">
        <text>L-histidinol phosphate + 2-oxoglutarate = 3-(imidazol-4-yl)-2-oxopropyl phosphate + L-glutamate</text>
        <dbReference type="Rhea" id="RHEA:23744"/>
        <dbReference type="ChEBI" id="CHEBI:16810"/>
        <dbReference type="ChEBI" id="CHEBI:29985"/>
        <dbReference type="ChEBI" id="CHEBI:57766"/>
        <dbReference type="ChEBI" id="CHEBI:57980"/>
        <dbReference type="EC" id="2.6.1.9"/>
    </reaction>
</comment>
<dbReference type="Gene3D" id="3.90.1150.10">
    <property type="entry name" value="Aspartate Aminotransferase, domain 1"/>
    <property type="match status" value="1"/>
</dbReference>
<evidence type="ECO:0000313" key="9">
    <source>
        <dbReference type="Proteomes" id="UP000011863"/>
    </source>
</evidence>
<dbReference type="OrthoDB" id="9809616at2"/>
<comment type="similarity">
    <text evidence="6">Belongs to the class-II pyridoxal-phosphate-dependent aminotransferase family. Histidinol-phosphate aminotransferase subfamily.</text>
</comment>
<dbReference type="PANTHER" id="PTHR43643">
    <property type="entry name" value="HISTIDINOL-PHOSPHATE AMINOTRANSFERASE 2"/>
    <property type="match status" value="1"/>
</dbReference>
<keyword evidence="6" id="KW-0028">Amino-acid biosynthesis</keyword>
<comment type="subunit">
    <text evidence="2 6">Homodimer.</text>
</comment>
<comment type="cofactor">
    <cofactor evidence="1 6">
        <name>pyridoxal 5'-phosphate</name>
        <dbReference type="ChEBI" id="CHEBI:597326"/>
    </cofactor>
</comment>
<dbReference type="Proteomes" id="UP000011863">
    <property type="component" value="Chromosome"/>
</dbReference>
<keyword evidence="3 6" id="KW-0032">Aminotransferase</keyword>
<comment type="pathway">
    <text evidence="6">Amino-acid biosynthesis; L-histidine biosynthesis; L-histidine from 5-phospho-alpha-D-ribose 1-diphosphate: step 7/9.</text>
</comment>
<keyword evidence="9" id="KW-1185">Reference proteome</keyword>
<dbReference type="InterPro" id="IPR015422">
    <property type="entry name" value="PyrdxlP-dep_Trfase_small"/>
</dbReference>
<dbReference type="RefSeq" id="WP_015440868.1">
    <property type="nucleotide sequence ID" value="NC_020520.1"/>
</dbReference>
<evidence type="ECO:0000256" key="5">
    <source>
        <dbReference type="ARBA" id="ARBA00022898"/>
    </source>
</evidence>
<keyword evidence="6" id="KW-0368">Histidine biosynthesis</keyword>
<dbReference type="InterPro" id="IPR015421">
    <property type="entry name" value="PyrdxlP-dep_Trfase_major"/>
</dbReference>
<keyword evidence="5 6" id="KW-0663">Pyridoxal phosphate</keyword>
<dbReference type="NCBIfam" id="NF002878">
    <property type="entry name" value="PRK03321.1"/>
    <property type="match status" value="1"/>
</dbReference>
<dbReference type="GO" id="GO:0000105">
    <property type="term" value="P:L-histidine biosynthetic process"/>
    <property type="evidence" value="ECO:0007669"/>
    <property type="project" value="UniProtKB-UniRule"/>
</dbReference>
<evidence type="ECO:0000313" key="8">
    <source>
        <dbReference type="EMBL" id="BAN01621.1"/>
    </source>
</evidence>
<dbReference type="InterPro" id="IPR004839">
    <property type="entry name" value="Aminotransferase_I/II_large"/>
</dbReference>
<dbReference type="UniPathway" id="UPA00031">
    <property type="reaction ID" value="UER00012"/>
</dbReference>
<dbReference type="Gene3D" id="3.40.640.10">
    <property type="entry name" value="Type I PLP-dependent aspartate aminotransferase-like (Major domain)"/>
    <property type="match status" value="1"/>
</dbReference>
<dbReference type="PANTHER" id="PTHR43643:SF3">
    <property type="entry name" value="HISTIDINOL-PHOSPHATE AMINOTRANSFERASE"/>
    <property type="match status" value="1"/>
</dbReference>
<keyword evidence="4 6" id="KW-0808">Transferase</keyword>
<dbReference type="InterPro" id="IPR050106">
    <property type="entry name" value="HistidinolP_aminotransfase"/>
</dbReference>
<dbReference type="InterPro" id="IPR005861">
    <property type="entry name" value="HisP_aminotrans"/>
</dbReference>
<evidence type="ECO:0000256" key="4">
    <source>
        <dbReference type="ARBA" id="ARBA00022679"/>
    </source>
</evidence>
<dbReference type="GO" id="GO:0030170">
    <property type="term" value="F:pyridoxal phosphate binding"/>
    <property type="evidence" value="ECO:0007669"/>
    <property type="project" value="InterPro"/>
</dbReference>
<evidence type="ECO:0000256" key="6">
    <source>
        <dbReference type="HAMAP-Rule" id="MF_01023"/>
    </source>
</evidence>
<evidence type="ECO:0000256" key="2">
    <source>
        <dbReference type="ARBA" id="ARBA00011738"/>
    </source>
</evidence>
<accession>A0A6C7E4V7</accession>
<dbReference type="GO" id="GO:0004400">
    <property type="term" value="F:histidinol-phosphate transaminase activity"/>
    <property type="evidence" value="ECO:0007669"/>
    <property type="project" value="UniProtKB-UniRule"/>
</dbReference>
<dbReference type="Pfam" id="PF00155">
    <property type="entry name" value="Aminotran_1_2"/>
    <property type="match status" value="1"/>
</dbReference>
<name>A0A6C7E4V7_ILUCY</name>
<feature type="modified residue" description="N6-(pyridoxal phosphate)lysine" evidence="6">
    <location>
        <position position="224"/>
    </location>
</feature>
<dbReference type="InterPro" id="IPR024892">
    <property type="entry name" value="ArAT"/>
</dbReference>
<dbReference type="EC" id="2.6.1.9" evidence="6"/>
<sequence length="361" mass="38243">MTGRPRPAITDLPAYKPGRSAAAAEADHGIRDAIKLASNELPFGPLPTVAGAISSGIEQIHLYADHGAGQLRSDLARFLDVDVAQVTVGAGSAGILQQICLSYCSPGDEIAMCWPSFEAYPVFALLVEAEQIRVPLRDETFDLSALAAAITPATKVAFVTNPNNPTGTVVGTDEIVAFLDAVPSTCLVVLDEAYNEFVDDPRVTDSTRLLDDHSNLVITRTFSKAHGLAGLRVGYAVGHPDVISMIDRTLVPFAVNALAQRAAVASLAAVDEMRERVATVVAERARVRDALRTRGWTTPDPQANFVWLPVTDAAAELGVALERQGVVTRAFPDVGVRVTISDTAGNDRLLAALDASGVTPR</sequence>
<dbReference type="CDD" id="cd00609">
    <property type="entry name" value="AAT_like"/>
    <property type="match status" value="1"/>
</dbReference>
<evidence type="ECO:0000256" key="3">
    <source>
        <dbReference type="ARBA" id="ARBA00022576"/>
    </source>
</evidence>
<dbReference type="KEGG" id="aym:YM304_13070"/>
<feature type="domain" description="Aminotransferase class I/classII large" evidence="7">
    <location>
        <begin position="32"/>
        <end position="353"/>
    </location>
</feature>
<evidence type="ECO:0000256" key="1">
    <source>
        <dbReference type="ARBA" id="ARBA00001933"/>
    </source>
</evidence>
<dbReference type="EMBL" id="AP012057">
    <property type="protein sequence ID" value="BAN01621.1"/>
    <property type="molecule type" value="Genomic_DNA"/>
</dbReference>
<organism evidence="8 9">
    <name type="scientific">Ilumatobacter coccineus (strain NBRC 103263 / KCTC 29153 / YM16-304)</name>
    <dbReference type="NCBI Taxonomy" id="1313172"/>
    <lineage>
        <taxon>Bacteria</taxon>
        <taxon>Bacillati</taxon>
        <taxon>Actinomycetota</taxon>
        <taxon>Acidimicrobiia</taxon>
        <taxon>Acidimicrobiales</taxon>
        <taxon>Ilumatobacteraceae</taxon>
        <taxon>Ilumatobacter</taxon>
    </lineage>
</organism>